<organism evidence="1 2">
    <name type="scientific">Extremus antarcticus</name>
    <dbReference type="NCBI Taxonomy" id="702011"/>
    <lineage>
        <taxon>Eukaryota</taxon>
        <taxon>Fungi</taxon>
        <taxon>Dikarya</taxon>
        <taxon>Ascomycota</taxon>
        <taxon>Pezizomycotina</taxon>
        <taxon>Dothideomycetes</taxon>
        <taxon>Dothideomycetidae</taxon>
        <taxon>Mycosphaerellales</taxon>
        <taxon>Extremaceae</taxon>
        <taxon>Extremus</taxon>
    </lineage>
</organism>
<sequence>MASTISEVNSTAASPKGLLQILPPALRNIIYREVLVSANTRIDFSKAEIHAQTALLRTCRRTRSEATEIFLAENKFLLRVGDTEGSHGILAWIRLMGEEHASWSRTLTVGKSGGLWEAERYRKSS</sequence>
<reference evidence="1" key="1">
    <citation type="submission" date="2023-04" db="EMBL/GenBank/DDBJ databases">
        <title>Black Yeasts Isolated from many extreme environments.</title>
        <authorList>
            <person name="Coleine C."/>
            <person name="Stajich J.E."/>
            <person name="Selbmann L."/>
        </authorList>
    </citation>
    <scope>NUCLEOTIDE SEQUENCE</scope>
    <source>
        <strain evidence="1">CCFEE 5312</strain>
    </source>
</reference>
<proteinExistence type="predicted"/>
<dbReference type="EMBL" id="JAWDJX010000003">
    <property type="protein sequence ID" value="KAK3057409.1"/>
    <property type="molecule type" value="Genomic_DNA"/>
</dbReference>
<name>A0AAJ0GH29_9PEZI</name>
<evidence type="ECO:0000313" key="1">
    <source>
        <dbReference type="EMBL" id="KAK3057409.1"/>
    </source>
</evidence>
<gene>
    <name evidence="1" type="ORF">LTR09_001593</name>
</gene>
<dbReference type="AlphaFoldDB" id="A0AAJ0GH29"/>
<comment type="caution">
    <text evidence="1">The sequence shown here is derived from an EMBL/GenBank/DDBJ whole genome shotgun (WGS) entry which is preliminary data.</text>
</comment>
<evidence type="ECO:0000313" key="2">
    <source>
        <dbReference type="Proteomes" id="UP001271007"/>
    </source>
</evidence>
<dbReference type="Proteomes" id="UP001271007">
    <property type="component" value="Unassembled WGS sequence"/>
</dbReference>
<protein>
    <submittedName>
        <fullName evidence="1">Uncharacterized protein</fullName>
    </submittedName>
</protein>
<accession>A0AAJ0GH29</accession>
<keyword evidence="2" id="KW-1185">Reference proteome</keyword>